<evidence type="ECO:0000256" key="1">
    <source>
        <dbReference type="ARBA" id="ARBA00008072"/>
    </source>
</evidence>
<sequence length="261" mass="27745">MKAVIIQDVGRPALTEIPEQTMRPDYIRVKTVAVAVNPISGVGIDACAADFHHAGGVGRVGGILGLDLSGIVEEAGKDCRSQLKKGDWVYGVCHCANLNNAEDGAFAEYAMVKDGHIAKIPQGVSFDNAATLGVGLSSVGQALYMVLQLPLPTAPTPAPFPILISGGSSATGTLAIQYAKLSGLTVLATASPKHFDLVKSRGADTVFDYHDPACGQKIREYTHNSLRYVFDTVCTTESFNLCAEALPTDPTEEIKWFLCYQ</sequence>
<protein>
    <recommendedName>
        <fullName evidence="3">Enoyl reductase (ER) domain-containing protein</fullName>
    </recommendedName>
</protein>
<dbReference type="Pfam" id="PF08240">
    <property type="entry name" value="ADH_N"/>
    <property type="match status" value="1"/>
</dbReference>
<dbReference type="Proteomes" id="UP000701801">
    <property type="component" value="Unassembled WGS sequence"/>
</dbReference>
<dbReference type="InterPro" id="IPR011032">
    <property type="entry name" value="GroES-like_sf"/>
</dbReference>
<evidence type="ECO:0000259" key="3">
    <source>
        <dbReference type="SMART" id="SM00829"/>
    </source>
</evidence>
<dbReference type="PANTHER" id="PTHR45348:SF2">
    <property type="entry name" value="ZINC-TYPE ALCOHOL DEHYDROGENASE-LIKE PROTEIN C2E1P3.01"/>
    <property type="match status" value="1"/>
</dbReference>
<evidence type="ECO:0000313" key="5">
    <source>
        <dbReference type="Proteomes" id="UP000701801"/>
    </source>
</evidence>
<dbReference type="Gene3D" id="3.90.180.10">
    <property type="entry name" value="Medium-chain alcohol dehydrogenases, catalytic domain"/>
    <property type="match status" value="1"/>
</dbReference>
<dbReference type="GO" id="GO:0016651">
    <property type="term" value="F:oxidoreductase activity, acting on NAD(P)H"/>
    <property type="evidence" value="ECO:0007669"/>
    <property type="project" value="InterPro"/>
</dbReference>
<proteinExistence type="inferred from homology"/>
<evidence type="ECO:0000313" key="4">
    <source>
        <dbReference type="EMBL" id="CAG8983361.1"/>
    </source>
</evidence>
<evidence type="ECO:0000256" key="2">
    <source>
        <dbReference type="ARBA" id="ARBA00023002"/>
    </source>
</evidence>
<dbReference type="SMART" id="SM00829">
    <property type="entry name" value="PKS_ER"/>
    <property type="match status" value="1"/>
</dbReference>
<name>A0A9N9M5A2_9HELO</name>
<dbReference type="InterPro" id="IPR013149">
    <property type="entry name" value="ADH-like_C"/>
</dbReference>
<gene>
    <name evidence="4" type="ORF">HYALB_00000528</name>
</gene>
<keyword evidence="2" id="KW-0560">Oxidoreductase</keyword>
<dbReference type="Pfam" id="PF00107">
    <property type="entry name" value="ADH_zinc_N"/>
    <property type="match status" value="1"/>
</dbReference>
<organism evidence="4 5">
    <name type="scientific">Hymenoscyphus albidus</name>
    <dbReference type="NCBI Taxonomy" id="595503"/>
    <lineage>
        <taxon>Eukaryota</taxon>
        <taxon>Fungi</taxon>
        <taxon>Dikarya</taxon>
        <taxon>Ascomycota</taxon>
        <taxon>Pezizomycotina</taxon>
        <taxon>Leotiomycetes</taxon>
        <taxon>Helotiales</taxon>
        <taxon>Helotiaceae</taxon>
        <taxon>Hymenoscyphus</taxon>
    </lineage>
</organism>
<dbReference type="OrthoDB" id="48317at2759"/>
<dbReference type="InterPro" id="IPR047122">
    <property type="entry name" value="Trans-enoyl_RdTase-like"/>
</dbReference>
<reference evidence="4" key="1">
    <citation type="submission" date="2021-07" db="EMBL/GenBank/DDBJ databases">
        <authorList>
            <person name="Durling M."/>
        </authorList>
    </citation>
    <scope>NUCLEOTIDE SEQUENCE</scope>
</reference>
<dbReference type="CDD" id="cd08249">
    <property type="entry name" value="enoyl_reductase_like"/>
    <property type="match status" value="1"/>
</dbReference>
<dbReference type="InterPro" id="IPR036291">
    <property type="entry name" value="NAD(P)-bd_dom_sf"/>
</dbReference>
<dbReference type="SUPFAM" id="SSF51735">
    <property type="entry name" value="NAD(P)-binding Rossmann-fold domains"/>
    <property type="match status" value="1"/>
</dbReference>
<accession>A0A9N9M5A2</accession>
<keyword evidence="5" id="KW-1185">Reference proteome</keyword>
<dbReference type="AlphaFoldDB" id="A0A9N9M5A2"/>
<feature type="domain" description="Enoyl reductase (ER)" evidence="3">
    <location>
        <begin position="7"/>
        <end position="258"/>
    </location>
</feature>
<dbReference type="PANTHER" id="PTHR45348">
    <property type="entry name" value="HYPOTHETICAL OXIDOREDUCTASE (EUROFUNG)"/>
    <property type="match status" value="1"/>
</dbReference>
<comment type="caution">
    <text evidence="4">The sequence shown here is derived from an EMBL/GenBank/DDBJ whole genome shotgun (WGS) entry which is preliminary data.</text>
</comment>
<dbReference type="SUPFAM" id="SSF50129">
    <property type="entry name" value="GroES-like"/>
    <property type="match status" value="1"/>
</dbReference>
<comment type="similarity">
    <text evidence="1">Belongs to the zinc-containing alcohol dehydrogenase family.</text>
</comment>
<dbReference type="InterPro" id="IPR020843">
    <property type="entry name" value="ER"/>
</dbReference>
<dbReference type="InterPro" id="IPR013154">
    <property type="entry name" value="ADH-like_N"/>
</dbReference>
<dbReference type="EMBL" id="CAJVRM010000726">
    <property type="protein sequence ID" value="CAG8983361.1"/>
    <property type="molecule type" value="Genomic_DNA"/>
</dbReference>
<dbReference type="Gene3D" id="3.40.50.720">
    <property type="entry name" value="NAD(P)-binding Rossmann-like Domain"/>
    <property type="match status" value="1"/>
</dbReference>